<reference evidence="2" key="1">
    <citation type="submission" date="2017-05" db="EMBL/GenBank/DDBJ databases">
        <authorList>
            <person name="Rodrigo-Torres L."/>
            <person name="Arahal R. D."/>
            <person name="Lucena T."/>
        </authorList>
    </citation>
    <scope>NUCLEOTIDE SEQUENCE [LARGE SCALE GENOMIC DNA]</scope>
    <source>
        <strain evidence="2">CECT 8868</strain>
    </source>
</reference>
<evidence type="ECO:0000313" key="1">
    <source>
        <dbReference type="EMBL" id="SMX38210.1"/>
    </source>
</evidence>
<proteinExistence type="predicted"/>
<protein>
    <submittedName>
        <fullName evidence="1">Uncharacterized protein</fullName>
    </submittedName>
</protein>
<dbReference type="AlphaFoldDB" id="A0A238K5M7"/>
<dbReference type="EMBL" id="FXYD01000002">
    <property type="protein sequence ID" value="SMX38210.1"/>
    <property type="molecule type" value="Genomic_DNA"/>
</dbReference>
<keyword evidence="2" id="KW-1185">Reference proteome</keyword>
<dbReference type="PROSITE" id="PS51257">
    <property type="entry name" value="PROKAR_LIPOPROTEIN"/>
    <property type="match status" value="1"/>
</dbReference>
<sequence length="153" mass="17036">MRTEPTSAFRASLTQHSLALAACVFLTQRRISRLRSFKGTDLSSFQTAPKLLCADSVEKLGFWGNSRILFVAQADWSALARGGAQVRKTALLSPLSLSGWQSKLTFADPAILPEKHDLPIEAFFKKICPNSKFAGHSELLLQMREWLVWMAPT</sequence>
<organism evidence="1 2">
    <name type="scientific">Octadecabacter ascidiaceicola</name>
    <dbReference type="NCBI Taxonomy" id="1655543"/>
    <lineage>
        <taxon>Bacteria</taxon>
        <taxon>Pseudomonadati</taxon>
        <taxon>Pseudomonadota</taxon>
        <taxon>Alphaproteobacteria</taxon>
        <taxon>Rhodobacterales</taxon>
        <taxon>Roseobacteraceae</taxon>
        <taxon>Octadecabacter</taxon>
    </lineage>
</organism>
<accession>A0A238K5M7</accession>
<dbReference type="Proteomes" id="UP000203464">
    <property type="component" value="Unassembled WGS sequence"/>
</dbReference>
<gene>
    <name evidence="1" type="ORF">OCA8868_01736</name>
</gene>
<name>A0A238K5M7_9RHOB</name>
<evidence type="ECO:0000313" key="2">
    <source>
        <dbReference type="Proteomes" id="UP000203464"/>
    </source>
</evidence>